<evidence type="ECO:0000313" key="6">
    <source>
        <dbReference type="EMBL" id="OFD69834.1"/>
    </source>
</evidence>
<dbReference type="GO" id="GO:0005524">
    <property type="term" value="F:ATP binding"/>
    <property type="evidence" value="ECO:0007669"/>
    <property type="project" value="UniProtKB-KW"/>
</dbReference>
<keyword evidence="3" id="KW-0547">Nucleotide-binding</keyword>
<dbReference type="GO" id="GO:0016887">
    <property type="term" value="F:ATP hydrolysis activity"/>
    <property type="evidence" value="ECO:0007669"/>
    <property type="project" value="InterPro"/>
</dbReference>
<evidence type="ECO:0000313" key="7">
    <source>
        <dbReference type="Proteomes" id="UP000175706"/>
    </source>
</evidence>
<dbReference type="SUPFAM" id="SSF52540">
    <property type="entry name" value="P-loop containing nucleoside triphosphate hydrolases"/>
    <property type="match status" value="1"/>
</dbReference>
<dbReference type="CDD" id="cd03255">
    <property type="entry name" value="ABC_MJ0796_LolCDE_FtsE"/>
    <property type="match status" value="1"/>
</dbReference>
<reference evidence="6 7" key="1">
    <citation type="submission" date="2016-05" db="EMBL/GenBank/DDBJ databases">
        <title>Bacillus thuringiensis and Bacillus weihenstephanensis as novel biocontrol agents of wilt causing Verticillium species.</title>
        <authorList>
            <person name="Hollensteiner J."/>
            <person name="Wemheuer F."/>
            <person name="Harting R."/>
            <person name="Kolarzyk A."/>
            <person name="Diaz-Valerio S."/>
            <person name="Poehlein A."/>
            <person name="Brzuszkiewicz E."/>
            <person name="Nesemann K."/>
            <person name="Braus-Stromeyer S."/>
            <person name="Braus G."/>
            <person name="Daniel R."/>
            <person name="Liesegang H."/>
        </authorList>
    </citation>
    <scope>NUCLEOTIDE SEQUENCE [LARGE SCALE GENOMIC DNA]</scope>
    <source>
        <strain evidence="6 7">GOE8</strain>
    </source>
</reference>
<gene>
    <name evidence="6" type="ORF">BWGOE8_59090</name>
</gene>
<evidence type="ECO:0000256" key="4">
    <source>
        <dbReference type="ARBA" id="ARBA00022840"/>
    </source>
</evidence>
<keyword evidence="2" id="KW-0813">Transport</keyword>
<dbReference type="PROSITE" id="PS00211">
    <property type="entry name" value="ABC_TRANSPORTER_1"/>
    <property type="match status" value="1"/>
</dbReference>
<dbReference type="GO" id="GO:0022857">
    <property type="term" value="F:transmembrane transporter activity"/>
    <property type="evidence" value="ECO:0007669"/>
    <property type="project" value="TreeGrafter"/>
</dbReference>
<comment type="similarity">
    <text evidence="1">Belongs to the ABC transporter superfamily.</text>
</comment>
<sequence>MITLTNLKKSYNNGKMRQEILKGINLTIQQGEMLAIKGRSGTGKSTLLHILAGLEQATSGNYYFDNKDITQLNYKETAVWRKNKIGFILQNHALIEEKNIFDNIALPLLYARKSKSEIEAKVISLIKQLELEDKTYQYPRELSGGQSQRVAIARALINDPELILADEPTGALDVETEEVILNIFKQINKTGKTFILVTHDDTVSSICNRIIEIKDGYINEQ</sequence>
<dbReference type="Pfam" id="PF00005">
    <property type="entry name" value="ABC_tran"/>
    <property type="match status" value="1"/>
</dbReference>
<dbReference type="FunFam" id="3.40.50.300:FF:000032">
    <property type="entry name" value="Export ABC transporter ATP-binding protein"/>
    <property type="match status" value="1"/>
</dbReference>
<dbReference type="InterPro" id="IPR003439">
    <property type="entry name" value="ABC_transporter-like_ATP-bd"/>
</dbReference>
<dbReference type="PANTHER" id="PTHR24220:SF86">
    <property type="entry name" value="ABC TRANSPORTER ABCH.1"/>
    <property type="match status" value="1"/>
</dbReference>
<keyword evidence="4" id="KW-0067">ATP-binding</keyword>
<dbReference type="GO" id="GO:0098796">
    <property type="term" value="C:membrane protein complex"/>
    <property type="evidence" value="ECO:0007669"/>
    <property type="project" value="UniProtKB-ARBA"/>
</dbReference>
<feature type="domain" description="ABC transporter" evidence="5">
    <location>
        <begin position="2"/>
        <end position="221"/>
    </location>
</feature>
<protein>
    <submittedName>
        <fullName evidence="6">ABC transporter related</fullName>
    </submittedName>
</protein>
<dbReference type="PANTHER" id="PTHR24220">
    <property type="entry name" value="IMPORT ATP-BINDING PROTEIN"/>
    <property type="match status" value="1"/>
</dbReference>
<dbReference type="InterPro" id="IPR003593">
    <property type="entry name" value="AAA+_ATPase"/>
</dbReference>
<evidence type="ECO:0000256" key="3">
    <source>
        <dbReference type="ARBA" id="ARBA00022741"/>
    </source>
</evidence>
<dbReference type="EMBL" id="LXLT01000128">
    <property type="protein sequence ID" value="OFD69834.1"/>
    <property type="molecule type" value="Genomic_DNA"/>
</dbReference>
<evidence type="ECO:0000256" key="1">
    <source>
        <dbReference type="ARBA" id="ARBA00005417"/>
    </source>
</evidence>
<dbReference type="InterPro" id="IPR015854">
    <property type="entry name" value="ABC_transpr_LolD-like"/>
</dbReference>
<dbReference type="AlphaFoldDB" id="A0A1E8AXZ3"/>
<comment type="caution">
    <text evidence="6">The sequence shown here is derived from an EMBL/GenBank/DDBJ whole genome shotgun (WGS) entry which is preliminary data.</text>
</comment>
<name>A0A1E8AXZ3_BACMY</name>
<dbReference type="GO" id="GO:0005886">
    <property type="term" value="C:plasma membrane"/>
    <property type="evidence" value="ECO:0007669"/>
    <property type="project" value="TreeGrafter"/>
</dbReference>
<dbReference type="InterPro" id="IPR017871">
    <property type="entry name" value="ABC_transporter-like_CS"/>
</dbReference>
<evidence type="ECO:0000259" key="5">
    <source>
        <dbReference type="PROSITE" id="PS50893"/>
    </source>
</evidence>
<dbReference type="RefSeq" id="WP_070145893.1">
    <property type="nucleotide sequence ID" value="NZ_LXLT01000128.1"/>
</dbReference>
<dbReference type="Proteomes" id="UP000175706">
    <property type="component" value="Unassembled WGS sequence"/>
</dbReference>
<organism evidence="6 7">
    <name type="scientific">Bacillus mycoides</name>
    <dbReference type="NCBI Taxonomy" id="1405"/>
    <lineage>
        <taxon>Bacteria</taxon>
        <taxon>Bacillati</taxon>
        <taxon>Bacillota</taxon>
        <taxon>Bacilli</taxon>
        <taxon>Bacillales</taxon>
        <taxon>Bacillaceae</taxon>
        <taxon>Bacillus</taxon>
        <taxon>Bacillus cereus group</taxon>
    </lineage>
</organism>
<evidence type="ECO:0000256" key="2">
    <source>
        <dbReference type="ARBA" id="ARBA00022448"/>
    </source>
</evidence>
<dbReference type="SMART" id="SM00382">
    <property type="entry name" value="AAA"/>
    <property type="match status" value="1"/>
</dbReference>
<dbReference type="PATRIC" id="fig|86662.25.peg.6110"/>
<proteinExistence type="inferred from homology"/>
<dbReference type="InterPro" id="IPR027417">
    <property type="entry name" value="P-loop_NTPase"/>
</dbReference>
<dbReference type="PROSITE" id="PS50893">
    <property type="entry name" value="ABC_TRANSPORTER_2"/>
    <property type="match status" value="1"/>
</dbReference>
<dbReference type="Gene3D" id="3.40.50.300">
    <property type="entry name" value="P-loop containing nucleotide triphosphate hydrolases"/>
    <property type="match status" value="1"/>
</dbReference>
<dbReference type="InterPro" id="IPR017911">
    <property type="entry name" value="MacB-like_ATP-bd"/>
</dbReference>
<accession>A0A1E8AXZ3</accession>